<evidence type="ECO:0000256" key="1">
    <source>
        <dbReference type="SAM" id="Coils"/>
    </source>
</evidence>
<gene>
    <name evidence="2" type="ORF">BVRB_016590</name>
</gene>
<protein>
    <submittedName>
        <fullName evidence="2">Uncharacterized protein</fullName>
    </submittedName>
</protein>
<dbReference type="OrthoDB" id="1920822at2759"/>
<keyword evidence="3" id="KW-1185">Reference proteome</keyword>
<keyword evidence="1" id="KW-0175">Coiled coil</keyword>
<sequence length="251" mass="27439">MTRTLGSDPTLMGMGRGKDEIYVATMPLRATKGPAQLLMSAAYSLNLWHLRHFMLIIKPSTTSISPLSSNSQALVFDFQPQDPENIYVALAALSGRAVPAEKAAKSEPGKELADLRLKAKHLEAAEKKKEELELALKAAKDETVVAVENAKVDAGRLALAEFRKSEEFVGLFGERYDGGWVTAKQCVSAIPTHHLTGSKWRSILLKGFICALLMASPISASRTLLPTFFPLLEMKKRPLLEDFGGHLPTPL</sequence>
<dbReference type="Gramene" id="KMS94654">
    <property type="protein sequence ID" value="KMS94654"/>
    <property type="gene ID" value="BVRB_016590"/>
</dbReference>
<dbReference type="AlphaFoldDB" id="A0A0J8B0X2"/>
<dbReference type="PANTHER" id="PTHR36342">
    <property type="entry name" value="PTB DOMAIN ENGULFMENT ADAPTER"/>
    <property type="match status" value="1"/>
</dbReference>
<organism evidence="2 3">
    <name type="scientific">Beta vulgaris subsp. vulgaris</name>
    <name type="common">Beet</name>
    <dbReference type="NCBI Taxonomy" id="3555"/>
    <lineage>
        <taxon>Eukaryota</taxon>
        <taxon>Viridiplantae</taxon>
        <taxon>Streptophyta</taxon>
        <taxon>Embryophyta</taxon>
        <taxon>Tracheophyta</taxon>
        <taxon>Spermatophyta</taxon>
        <taxon>Magnoliopsida</taxon>
        <taxon>eudicotyledons</taxon>
        <taxon>Gunneridae</taxon>
        <taxon>Pentapetalae</taxon>
        <taxon>Caryophyllales</taxon>
        <taxon>Chenopodiaceae</taxon>
        <taxon>Betoideae</taxon>
        <taxon>Beta</taxon>
    </lineage>
</organism>
<proteinExistence type="predicted"/>
<dbReference type="EMBL" id="KQ091462">
    <property type="protein sequence ID" value="KMS94654.1"/>
    <property type="molecule type" value="Genomic_DNA"/>
</dbReference>
<accession>A0A0J8B0X2</accession>
<dbReference type="eggNOG" id="ENOG502RZWK">
    <property type="taxonomic scope" value="Eukaryota"/>
</dbReference>
<evidence type="ECO:0000313" key="2">
    <source>
        <dbReference type="EMBL" id="KMS94654.1"/>
    </source>
</evidence>
<reference evidence="2 3" key="1">
    <citation type="journal article" date="2014" name="Nature">
        <title>The genome of the recently domesticated crop plant sugar beet (Beta vulgaris).</title>
        <authorList>
            <person name="Dohm J.C."/>
            <person name="Minoche A.E."/>
            <person name="Holtgrawe D."/>
            <person name="Capella-Gutierrez S."/>
            <person name="Zakrzewski F."/>
            <person name="Tafer H."/>
            <person name="Rupp O."/>
            <person name="Sorensen T.R."/>
            <person name="Stracke R."/>
            <person name="Reinhardt R."/>
            <person name="Goesmann A."/>
            <person name="Kraft T."/>
            <person name="Schulz B."/>
            <person name="Stadler P.F."/>
            <person name="Schmidt T."/>
            <person name="Gabaldon T."/>
            <person name="Lehrach H."/>
            <person name="Weisshaar B."/>
            <person name="Himmelbauer H."/>
        </authorList>
    </citation>
    <scope>NUCLEOTIDE SEQUENCE [LARGE SCALE GENOMIC DNA]</scope>
    <source>
        <tissue evidence="2">Taproot</tissue>
    </source>
</reference>
<name>A0A0J8B0X2_BETVV</name>
<dbReference type="Proteomes" id="UP000035740">
    <property type="component" value="Unassembled WGS sequence"/>
</dbReference>
<evidence type="ECO:0000313" key="3">
    <source>
        <dbReference type="Proteomes" id="UP000035740"/>
    </source>
</evidence>
<feature type="coiled-coil region" evidence="1">
    <location>
        <begin position="112"/>
        <end position="142"/>
    </location>
</feature>
<dbReference type="PANTHER" id="PTHR36342:SF1">
    <property type="entry name" value="PTB DOMAIN ENGULFMENT ADAPTER"/>
    <property type="match status" value="1"/>
</dbReference>